<dbReference type="SUPFAM" id="SSF81383">
    <property type="entry name" value="F-box domain"/>
    <property type="match status" value="1"/>
</dbReference>
<feature type="region of interest" description="Disordered" evidence="1">
    <location>
        <begin position="23"/>
        <end position="79"/>
    </location>
</feature>
<proteinExistence type="predicted"/>
<dbReference type="InterPro" id="IPR036047">
    <property type="entry name" value="F-box-like_dom_sf"/>
</dbReference>
<dbReference type="EMBL" id="JAZHXI010000010">
    <property type="protein sequence ID" value="KAL2067095.1"/>
    <property type="molecule type" value="Genomic_DNA"/>
</dbReference>
<evidence type="ECO:0000313" key="4">
    <source>
        <dbReference type="Proteomes" id="UP001595075"/>
    </source>
</evidence>
<accession>A0ABR4CAY2</accession>
<feature type="domain" description="F-box" evidence="2">
    <location>
        <begin position="135"/>
        <end position="182"/>
    </location>
</feature>
<dbReference type="PROSITE" id="PS50181">
    <property type="entry name" value="FBOX"/>
    <property type="match status" value="1"/>
</dbReference>
<name>A0ABR4CAY2_9HELO</name>
<feature type="compositionally biased region" description="Low complexity" evidence="1">
    <location>
        <begin position="414"/>
        <end position="423"/>
    </location>
</feature>
<evidence type="ECO:0000259" key="2">
    <source>
        <dbReference type="PROSITE" id="PS50181"/>
    </source>
</evidence>
<feature type="region of interest" description="Disordered" evidence="1">
    <location>
        <begin position="397"/>
        <end position="426"/>
    </location>
</feature>
<dbReference type="Pfam" id="PF00646">
    <property type="entry name" value="F-box"/>
    <property type="match status" value="1"/>
</dbReference>
<comment type="caution">
    <text evidence="3">The sequence shown here is derived from an EMBL/GenBank/DDBJ whole genome shotgun (WGS) entry which is preliminary data.</text>
</comment>
<dbReference type="SMART" id="SM00256">
    <property type="entry name" value="FBOX"/>
    <property type="match status" value="1"/>
</dbReference>
<feature type="region of interest" description="Disordered" evidence="1">
    <location>
        <begin position="524"/>
        <end position="557"/>
    </location>
</feature>
<gene>
    <name evidence="3" type="ORF">VTL71DRAFT_1519</name>
</gene>
<protein>
    <recommendedName>
        <fullName evidence="2">F-box domain-containing protein</fullName>
    </recommendedName>
</protein>
<evidence type="ECO:0000313" key="3">
    <source>
        <dbReference type="EMBL" id="KAL2067095.1"/>
    </source>
</evidence>
<evidence type="ECO:0000256" key="1">
    <source>
        <dbReference type="SAM" id="MobiDB-lite"/>
    </source>
</evidence>
<keyword evidence="4" id="KW-1185">Reference proteome</keyword>
<feature type="compositionally biased region" description="Low complexity" evidence="1">
    <location>
        <begin position="28"/>
        <end position="54"/>
    </location>
</feature>
<organism evidence="3 4">
    <name type="scientific">Oculimacula yallundae</name>
    <dbReference type="NCBI Taxonomy" id="86028"/>
    <lineage>
        <taxon>Eukaryota</taxon>
        <taxon>Fungi</taxon>
        <taxon>Dikarya</taxon>
        <taxon>Ascomycota</taxon>
        <taxon>Pezizomycotina</taxon>
        <taxon>Leotiomycetes</taxon>
        <taxon>Helotiales</taxon>
        <taxon>Ploettnerulaceae</taxon>
        <taxon>Oculimacula</taxon>
    </lineage>
</organism>
<dbReference type="InterPro" id="IPR001810">
    <property type="entry name" value="F-box_dom"/>
</dbReference>
<feature type="compositionally biased region" description="Polar residues" evidence="1">
    <location>
        <begin position="529"/>
        <end position="546"/>
    </location>
</feature>
<dbReference type="Proteomes" id="UP001595075">
    <property type="component" value="Unassembled WGS sequence"/>
</dbReference>
<sequence>MEPLHITEFASERYFSKLRQLNEPSDNAASTSETPAAAATAPPLPTGPTFTLPLGRQRSLDNDLPPLTLRPSEQKKRSLGHDLTALRTQRRPSFAGSFGRLTSKVNVIHKIPSIVEHREEILAADPVAAQNFNLCDLFLALPNELQAQIIAPLPISSVLTLRLVSKSFHTIVTLNESTIARYHIANSLPTYALRLYPLPDPAWINLHYLCSIWHRLHVAEKLSTMIAAQATKEIFLRNTDALRREFEPQHRRMRLRLMPLVFTLFHFFETYRDIHIKRLTSEPPLFHQAYTLNPIEAEVMAMYDDQTLLKVHQVFPLVVSSFSRRLRPPSYVGTLERSIKGYLKDRPADEVYATILAVGGLRQAQRFWETKGYNARRAAVDTWYGLLTRTPVEAPPKSKMSIMSQFGRKKSKQAAEASSSETTSNHDATSCREWFCVKPSCQATRRRHSTDNLVFHSSLAAGPPMSPLSRDHLRLMLPDLQHLSNIWMHTAEALILERQIVPRPQDIKRNTQVLLELIRDDGTEMDDWTSGTIPDSARGNVNTEQQEGMGPSGGLSD</sequence>
<reference evidence="3 4" key="1">
    <citation type="journal article" date="2024" name="Commun. Biol.">
        <title>Comparative genomic analysis of thermophilic fungi reveals convergent evolutionary adaptations and gene losses.</title>
        <authorList>
            <person name="Steindorff A.S."/>
            <person name="Aguilar-Pontes M.V."/>
            <person name="Robinson A.J."/>
            <person name="Andreopoulos B."/>
            <person name="LaButti K."/>
            <person name="Kuo A."/>
            <person name="Mondo S."/>
            <person name="Riley R."/>
            <person name="Otillar R."/>
            <person name="Haridas S."/>
            <person name="Lipzen A."/>
            <person name="Grimwood J."/>
            <person name="Schmutz J."/>
            <person name="Clum A."/>
            <person name="Reid I.D."/>
            <person name="Moisan M.C."/>
            <person name="Butler G."/>
            <person name="Nguyen T.T.M."/>
            <person name="Dewar K."/>
            <person name="Conant G."/>
            <person name="Drula E."/>
            <person name="Henrissat B."/>
            <person name="Hansel C."/>
            <person name="Singer S."/>
            <person name="Hutchinson M.I."/>
            <person name="de Vries R.P."/>
            <person name="Natvig D.O."/>
            <person name="Powell A.J."/>
            <person name="Tsang A."/>
            <person name="Grigoriev I.V."/>
        </authorList>
    </citation>
    <scope>NUCLEOTIDE SEQUENCE [LARGE SCALE GENOMIC DNA]</scope>
    <source>
        <strain evidence="3 4">CBS 494.80</strain>
    </source>
</reference>